<keyword evidence="1" id="KW-1133">Transmembrane helix</keyword>
<feature type="transmembrane region" description="Helical" evidence="1">
    <location>
        <begin position="49"/>
        <end position="69"/>
    </location>
</feature>
<evidence type="ECO:0000313" key="2">
    <source>
        <dbReference type="EMBL" id="SMB99888.1"/>
    </source>
</evidence>
<dbReference type="OrthoDB" id="1809479at2"/>
<evidence type="ECO:0000313" key="3">
    <source>
        <dbReference type="Proteomes" id="UP000192569"/>
    </source>
</evidence>
<dbReference type="RefSeq" id="WP_084666787.1">
    <property type="nucleotide sequence ID" value="NZ_LT838272.1"/>
</dbReference>
<dbReference type="AlphaFoldDB" id="A0A1W1W2Q5"/>
<dbReference type="EMBL" id="LT838272">
    <property type="protein sequence ID" value="SMB99888.1"/>
    <property type="molecule type" value="Genomic_DNA"/>
</dbReference>
<accession>A0A1W1W2Q5</accession>
<name>A0A1W1W2Q5_9FIRM</name>
<evidence type="ECO:0000256" key="1">
    <source>
        <dbReference type="SAM" id="Phobius"/>
    </source>
</evidence>
<gene>
    <name evidence="2" type="ORF">SAMN00808754_3137</name>
</gene>
<protein>
    <submittedName>
        <fullName evidence="2">Uncharacterized protein</fullName>
    </submittedName>
</protein>
<organism evidence="2 3">
    <name type="scientific">Thermanaeromonas toyohensis ToBE</name>
    <dbReference type="NCBI Taxonomy" id="698762"/>
    <lineage>
        <taxon>Bacteria</taxon>
        <taxon>Bacillati</taxon>
        <taxon>Bacillota</taxon>
        <taxon>Clostridia</taxon>
        <taxon>Neomoorellales</taxon>
        <taxon>Neomoorellaceae</taxon>
        <taxon>Thermanaeromonas</taxon>
    </lineage>
</organism>
<dbReference type="Proteomes" id="UP000192569">
    <property type="component" value="Chromosome I"/>
</dbReference>
<keyword evidence="1" id="KW-0472">Membrane</keyword>
<proteinExistence type="predicted"/>
<feature type="transmembrane region" description="Helical" evidence="1">
    <location>
        <begin position="16"/>
        <end position="37"/>
    </location>
</feature>
<sequence length="75" mass="8359">MPNNPNNTDKVAKISALLYTGISLVAALLFLLLTYATGKTYTLVARYGGAAWVFILTMIITMPLVIPWVQKRYRP</sequence>
<keyword evidence="3" id="KW-1185">Reference proteome</keyword>
<dbReference type="STRING" id="698762.SAMN00808754_3137"/>
<keyword evidence="1" id="KW-0812">Transmembrane</keyword>
<reference evidence="2 3" key="1">
    <citation type="submission" date="2017-04" db="EMBL/GenBank/DDBJ databases">
        <authorList>
            <person name="Afonso C.L."/>
            <person name="Miller P.J."/>
            <person name="Scott M.A."/>
            <person name="Spackman E."/>
            <person name="Goraichik I."/>
            <person name="Dimitrov K.M."/>
            <person name="Suarez D.L."/>
            <person name="Swayne D.E."/>
        </authorList>
    </citation>
    <scope>NUCLEOTIDE SEQUENCE [LARGE SCALE GENOMIC DNA]</scope>
    <source>
        <strain evidence="2 3">ToBE</strain>
    </source>
</reference>